<gene>
    <name evidence="3" type="ORF">CSOJ01_15029</name>
</gene>
<feature type="domain" description="F-box" evidence="2">
    <location>
        <begin position="205"/>
        <end position="251"/>
    </location>
</feature>
<feature type="chain" id="PRO_5034180543" evidence="1">
    <location>
        <begin position="26"/>
        <end position="693"/>
    </location>
</feature>
<dbReference type="InterPro" id="IPR001810">
    <property type="entry name" value="F-box_dom"/>
</dbReference>
<protein>
    <submittedName>
        <fullName evidence="3">F-box domain-containing protein</fullName>
    </submittedName>
</protein>
<reference evidence="3 4" key="1">
    <citation type="journal article" date="2020" name="Phytopathology">
        <title>Genome Sequence Resources of Colletotrichum truncatum, C. plurivorum, C. musicola, and C. sojae: Four Species Pathogenic to Soybean (Glycine max).</title>
        <authorList>
            <person name="Rogerio F."/>
            <person name="Boufleur T.R."/>
            <person name="Ciampi-Guillardi M."/>
            <person name="Sukno S.A."/>
            <person name="Thon M.R."/>
            <person name="Massola Junior N.S."/>
            <person name="Baroncelli R."/>
        </authorList>
    </citation>
    <scope>NUCLEOTIDE SEQUENCE [LARGE SCALE GENOMIC DNA]</scope>
    <source>
        <strain evidence="3 4">LFN0009</strain>
    </source>
</reference>
<dbReference type="AlphaFoldDB" id="A0A8H6IPH2"/>
<evidence type="ECO:0000256" key="1">
    <source>
        <dbReference type="SAM" id="SignalP"/>
    </source>
</evidence>
<dbReference type="Pfam" id="PF24539">
    <property type="entry name" value="DUF7600"/>
    <property type="match status" value="1"/>
</dbReference>
<evidence type="ECO:0000259" key="2">
    <source>
        <dbReference type="PROSITE" id="PS50181"/>
    </source>
</evidence>
<dbReference type="Proteomes" id="UP000652219">
    <property type="component" value="Unassembled WGS sequence"/>
</dbReference>
<comment type="caution">
    <text evidence="3">The sequence shown here is derived from an EMBL/GenBank/DDBJ whole genome shotgun (WGS) entry which is preliminary data.</text>
</comment>
<dbReference type="InterPro" id="IPR036404">
    <property type="entry name" value="Jacalin-like_lectin_dom_sf"/>
</dbReference>
<organism evidence="3 4">
    <name type="scientific">Colletotrichum sojae</name>
    <dbReference type="NCBI Taxonomy" id="2175907"/>
    <lineage>
        <taxon>Eukaryota</taxon>
        <taxon>Fungi</taxon>
        <taxon>Dikarya</taxon>
        <taxon>Ascomycota</taxon>
        <taxon>Pezizomycotina</taxon>
        <taxon>Sordariomycetes</taxon>
        <taxon>Hypocreomycetidae</taxon>
        <taxon>Glomerellales</taxon>
        <taxon>Glomerellaceae</taxon>
        <taxon>Colletotrichum</taxon>
        <taxon>Colletotrichum orchidearum species complex</taxon>
    </lineage>
</organism>
<dbReference type="SUPFAM" id="SSF51101">
    <property type="entry name" value="Mannose-binding lectins"/>
    <property type="match status" value="1"/>
</dbReference>
<evidence type="ECO:0000313" key="3">
    <source>
        <dbReference type="EMBL" id="KAF6788434.1"/>
    </source>
</evidence>
<name>A0A8H6IPH2_9PEZI</name>
<dbReference type="SUPFAM" id="SSF81383">
    <property type="entry name" value="F-box domain"/>
    <property type="match status" value="1"/>
</dbReference>
<dbReference type="PROSITE" id="PS50181">
    <property type="entry name" value="FBOX"/>
    <property type="match status" value="1"/>
</dbReference>
<accession>A0A8H6IPH2</accession>
<keyword evidence="4" id="KW-1185">Reference proteome</keyword>
<sequence>MSRPTICLCTLCGWFIFDLPGNVSWQNQFRGVTSSPAGVILTGIGIQDNFGNSVFIAPTNPRRRWDDPSYDRPQEDEFGAMRQLEVNGRHGFVFHEAWWDLLQKASHPRPVSVTRLFDICRSLPFPLLFSGLSWGHDHGGLVDIDDEHHFPWEEDRFTDSMYLEPDPVRGENPYEVPEVRVVLAEAPGRPPSPGPTISVATMPEEHGFMALPLELRSAIAIYLPTSDVLNLRLASRAFWAILDNQRFWASRFGDVSERPWLFEVWDETAAKTARDWRWLYRRTNHGSMCPGLQNRVRVWSLAQKILEILELSWAEVGVTTFPKPEPQWWTHVSGSLWEPPTDGSEPLFWGGCRLFRKHRVPIPEGLSRLSVSSVRVGDAEYLAGLKLITVAGESHQVGYWSATAIERSSEVSEIRGFKLAVGFRGIQGLQCTVRGSNTGDHLWLGSTERSPKTLRLDVDKRVTELEVGFDGCKIVSLPVCYQSPPSSPKAAGEGKNRLRNMAMWYPDVPGPSLCLNEDSFPPRNRYLGGYSPLLWTSFGGPGGAYLRHFTGLSIIWGRGVHRIDFAHYVAVPFEHRTLGCLESGPWTENIDFAVDGPGGEIIEAVEVFRHNAEETCLRLMVEEGDLAAFRVTTNRGRSCLFSKHSELPSVSEPPLRIAVAPGKAITGFYGSHRAYDFSGITKLGVISEVVGEE</sequence>
<feature type="signal peptide" evidence="1">
    <location>
        <begin position="1"/>
        <end position="25"/>
    </location>
</feature>
<dbReference type="EMBL" id="WIGN01000566">
    <property type="protein sequence ID" value="KAF6788434.1"/>
    <property type="molecule type" value="Genomic_DNA"/>
</dbReference>
<keyword evidence="1" id="KW-0732">Signal</keyword>
<evidence type="ECO:0000313" key="4">
    <source>
        <dbReference type="Proteomes" id="UP000652219"/>
    </source>
</evidence>
<dbReference type="InterPro" id="IPR056021">
    <property type="entry name" value="DUF7600"/>
</dbReference>
<dbReference type="InterPro" id="IPR036047">
    <property type="entry name" value="F-box-like_dom_sf"/>
</dbReference>
<proteinExistence type="predicted"/>